<comment type="caution">
    <text evidence="1">The sequence shown here is derived from an EMBL/GenBank/DDBJ whole genome shotgun (WGS) entry which is preliminary data.</text>
</comment>
<evidence type="ECO:0000313" key="2">
    <source>
        <dbReference type="Proteomes" id="UP001175226"/>
    </source>
</evidence>
<dbReference type="Proteomes" id="UP001175226">
    <property type="component" value="Unassembled WGS sequence"/>
</dbReference>
<accession>A0AA39JLP2</accession>
<reference evidence="1" key="1">
    <citation type="submission" date="2023-06" db="EMBL/GenBank/DDBJ databases">
        <authorList>
            <consortium name="Lawrence Berkeley National Laboratory"/>
            <person name="Ahrendt S."/>
            <person name="Sahu N."/>
            <person name="Indic B."/>
            <person name="Wong-Bajracharya J."/>
            <person name="Merenyi Z."/>
            <person name="Ke H.-M."/>
            <person name="Monk M."/>
            <person name="Kocsube S."/>
            <person name="Drula E."/>
            <person name="Lipzen A."/>
            <person name="Balint B."/>
            <person name="Henrissat B."/>
            <person name="Andreopoulos B."/>
            <person name="Martin F.M."/>
            <person name="Harder C.B."/>
            <person name="Rigling D."/>
            <person name="Ford K.L."/>
            <person name="Foster G.D."/>
            <person name="Pangilinan J."/>
            <person name="Papanicolaou A."/>
            <person name="Barry K."/>
            <person name="LaButti K."/>
            <person name="Viragh M."/>
            <person name="Koriabine M."/>
            <person name="Yan M."/>
            <person name="Riley R."/>
            <person name="Champramary S."/>
            <person name="Plett K.L."/>
            <person name="Tsai I.J."/>
            <person name="Slot J."/>
            <person name="Sipos G."/>
            <person name="Plett J."/>
            <person name="Nagy L.G."/>
            <person name="Grigoriev I.V."/>
        </authorList>
    </citation>
    <scope>NUCLEOTIDE SEQUENCE</scope>
    <source>
        <strain evidence="1">FPL87.14</strain>
    </source>
</reference>
<name>A0AA39JLP2_9AGAR</name>
<dbReference type="AlphaFoldDB" id="A0AA39JLP2"/>
<sequence length="103" mass="11132">MRVGRAKVHGQLVILDEPVSEGADGQSDIRTVTIRAESGESMLDVMQTFKLPHHEVLASVAVGKHAVLCGHTNTEGGSRLPPSVDEPEIILVFQQNGPTKMMF</sequence>
<dbReference type="EMBL" id="JAUEPT010000022">
    <property type="protein sequence ID" value="KAK0443634.1"/>
    <property type="molecule type" value="Genomic_DNA"/>
</dbReference>
<keyword evidence="2" id="KW-1185">Reference proteome</keyword>
<proteinExistence type="predicted"/>
<organism evidence="1 2">
    <name type="scientific">Armillaria borealis</name>
    <dbReference type="NCBI Taxonomy" id="47425"/>
    <lineage>
        <taxon>Eukaryota</taxon>
        <taxon>Fungi</taxon>
        <taxon>Dikarya</taxon>
        <taxon>Basidiomycota</taxon>
        <taxon>Agaricomycotina</taxon>
        <taxon>Agaricomycetes</taxon>
        <taxon>Agaricomycetidae</taxon>
        <taxon>Agaricales</taxon>
        <taxon>Marasmiineae</taxon>
        <taxon>Physalacriaceae</taxon>
        <taxon>Armillaria</taxon>
    </lineage>
</organism>
<gene>
    <name evidence="1" type="ORF">EV421DRAFT_528459</name>
</gene>
<evidence type="ECO:0000313" key="1">
    <source>
        <dbReference type="EMBL" id="KAK0443634.1"/>
    </source>
</evidence>
<protein>
    <submittedName>
        <fullName evidence="1">Uncharacterized protein</fullName>
    </submittedName>
</protein>